<dbReference type="PANTHER" id="PTHR47019:SF1">
    <property type="entry name" value="LIPID II FLIPPASE MURJ"/>
    <property type="match status" value="1"/>
</dbReference>
<evidence type="ECO:0000256" key="2">
    <source>
        <dbReference type="ARBA" id="ARBA00022475"/>
    </source>
</evidence>
<evidence type="ECO:0000256" key="7">
    <source>
        <dbReference type="ARBA" id="ARBA00023136"/>
    </source>
</evidence>
<evidence type="ECO:0000256" key="3">
    <source>
        <dbReference type="ARBA" id="ARBA00022692"/>
    </source>
</evidence>
<sequence length="528" mass="56116">MALVKNPGAEKPGRFAWLRMSQTQTAFSATLITMASTLLSGLLGLVRTAYINRTFGAGPATDAYNAAFQLPDMLSYFLVGGVASISLITILNRYRQKGDEAGADHALLIVLNGVAAILGAAILAAEIFAPLYTRLAFHDFSPESAALCTRLTRIILPAQLFFFAGGVLGSRLLVRKIFLYQAFGPLVYNLGIILGGVLLSRSVGVDSLAYGVVAGMVLGPAGFAAFGAYRNGWRYKFILDLRHPVFREWLKLSVPLMVGVSLTYADKWIVNYYAASVPGSISKLSVAKSLFNAPMTLLGSAAGAASLPFFASLFAQGRSWDFASAVNRSVSRVVATSLLAGAWMMALSMPLIDLFRGGRFSPADAAETSGYFTIFAISIAVWSAQAIYSRSFYAAGNTLTPAVAGWAVTLISIPIYALLFQGMGVAGLAIASDIGMAISVVTLAILLHRYRLVHIQGLEYAELGKALLASLLSYAGVAACLRALNLSRGHRADFIAIAIGTIVWAVISGATLLATRAKLPAQLLRRKS</sequence>
<feature type="transmembrane region" description="Helical" evidence="10">
    <location>
        <begin position="249"/>
        <end position="270"/>
    </location>
</feature>
<keyword evidence="12" id="KW-1185">Reference proteome</keyword>
<organism evidence="11 12">
    <name type="scientific">Granulicella aggregans</name>
    <dbReference type="NCBI Taxonomy" id="474949"/>
    <lineage>
        <taxon>Bacteria</taxon>
        <taxon>Pseudomonadati</taxon>
        <taxon>Acidobacteriota</taxon>
        <taxon>Terriglobia</taxon>
        <taxon>Terriglobales</taxon>
        <taxon>Acidobacteriaceae</taxon>
        <taxon>Granulicella</taxon>
    </lineage>
</organism>
<evidence type="ECO:0000313" key="12">
    <source>
        <dbReference type="Proteomes" id="UP000540989"/>
    </source>
</evidence>
<feature type="transmembrane region" description="Helical" evidence="10">
    <location>
        <begin position="151"/>
        <end position="174"/>
    </location>
</feature>
<keyword evidence="7 10" id="KW-0472">Membrane</keyword>
<accession>A0A7W8E328</accession>
<evidence type="ECO:0000256" key="5">
    <source>
        <dbReference type="ARBA" id="ARBA00022984"/>
    </source>
</evidence>
<feature type="transmembrane region" description="Helical" evidence="10">
    <location>
        <begin position="290"/>
        <end position="310"/>
    </location>
</feature>
<dbReference type="Proteomes" id="UP000540989">
    <property type="component" value="Unassembled WGS sequence"/>
</dbReference>
<protein>
    <submittedName>
        <fullName evidence="11">Putative peptidoglycan lipid II flippase</fullName>
    </submittedName>
</protein>
<dbReference type="Pfam" id="PF03023">
    <property type="entry name" value="MurJ"/>
    <property type="match status" value="1"/>
</dbReference>
<gene>
    <name evidence="11" type="ORF">HDF16_001479</name>
</gene>
<evidence type="ECO:0000256" key="4">
    <source>
        <dbReference type="ARBA" id="ARBA00022960"/>
    </source>
</evidence>
<evidence type="ECO:0000313" key="11">
    <source>
        <dbReference type="EMBL" id="MBB5056794.1"/>
    </source>
</evidence>
<feature type="transmembrane region" description="Helical" evidence="10">
    <location>
        <begin position="399"/>
        <end position="419"/>
    </location>
</feature>
<keyword evidence="2" id="KW-1003">Cell membrane</keyword>
<feature type="transmembrane region" description="Helical" evidence="10">
    <location>
        <begin position="496"/>
        <end position="517"/>
    </location>
</feature>
<evidence type="ECO:0000256" key="8">
    <source>
        <dbReference type="ARBA" id="ARBA00060041"/>
    </source>
</evidence>
<keyword evidence="4" id="KW-0133">Cell shape</keyword>
<comment type="caution">
    <text evidence="11">The sequence shown here is derived from an EMBL/GenBank/DDBJ whole genome shotgun (WGS) entry which is preliminary data.</text>
</comment>
<feature type="transmembrane region" description="Helical" evidence="10">
    <location>
        <begin position="74"/>
        <end position="94"/>
    </location>
</feature>
<evidence type="ECO:0000256" key="10">
    <source>
        <dbReference type="SAM" id="Phobius"/>
    </source>
</evidence>
<dbReference type="PRINTS" id="PR01806">
    <property type="entry name" value="VIRFACTRMVIN"/>
</dbReference>
<comment type="subcellular location">
    <subcellularLocation>
        <location evidence="1">Cell membrane</location>
        <topology evidence="1">Multi-pass membrane protein</topology>
    </subcellularLocation>
</comment>
<keyword evidence="5" id="KW-0573">Peptidoglycan synthesis</keyword>
<reference evidence="11 12" key="1">
    <citation type="submission" date="2020-08" db="EMBL/GenBank/DDBJ databases">
        <title>Genomic Encyclopedia of Type Strains, Phase IV (KMG-V): Genome sequencing to study the core and pangenomes of soil and plant-associated prokaryotes.</title>
        <authorList>
            <person name="Whitman W."/>
        </authorList>
    </citation>
    <scope>NUCLEOTIDE SEQUENCE [LARGE SCALE GENOMIC DNA]</scope>
    <source>
        <strain evidence="11 12">M8UP14</strain>
    </source>
</reference>
<dbReference type="InterPro" id="IPR051050">
    <property type="entry name" value="Lipid_II_flippase_MurJ/MviN"/>
</dbReference>
<comment type="similarity">
    <text evidence="9">Belongs to the MurJ/MviN family.</text>
</comment>
<dbReference type="GO" id="GO:0009252">
    <property type="term" value="P:peptidoglycan biosynthetic process"/>
    <property type="evidence" value="ECO:0007669"/>
    <property type="project" value="UniProtKB-KW"/>
</dbReference>
<feature type="transmembrane region" description="Helical" evidence="10">
    <location>
        <begin position="209"/>
        <end position="229"/>
    </location>
</feature>
<feature type="transmembrane region" description="Helical" evidence="10">
    <location>
        <begin position="186"/>
        <end position="203"/>
    </location>
</feature>
<dbReference type="GO" id="GO:0005886">
    <property type="term" value="C:plasma membrane"/>
    <property type="evidence" value="ECO:0007669"/>
    <property type="project" value="UniProtKB-SubCell"/>
</dbReference>
<dbReference type="GO" id="GO:0015648">
    <property type="term" value="F:lipid-linked peptidoglycan transporter activity"/>
    <property type="evidence" value="ECO:0007669"/>
    <property type="project" value="TreeGrafter"/>
</dbReference>
<evidence type="ECO:0000256" key="1">
    <source>
        <dbReference type="ARBA" id="ARBA00004651"/>
    </source>
</evidence>
<dbReference type="EMBL" id="JACHIP010000002">
    <property type="protein sequence ID" value="MBB5056794.1"/>
    <property type="molecule type" value="Genomic_DNA"/>
</dbReference>
<keyword evidence="3 10" id="KW-0812">Transmembrane</keyword>
<evidence type="ECO:0000256" key="6">
    <source>
        <dbReference type="ARBA" id="ARBA00022989"/>
    </source>
</evidence>
<evidence type="ECO:0000256" key="9">
    <source>
        <dbReference type="ARBA" id="ARBA00061532"/>
    </source>
</evidence>
<proteinExistence type="inferred from homology"/>
<keyword evidence="6 10" id="KW-1133">Transmembrane helix</keyword>
<feature type="transmembrane region" description="Helical" evidence="10">
    <location>
        <begin position="106"/>
        <end position="131"/>
    </location>
</feature>
<feature type="transmembrane region" description="Helical" evidence="10">
    <location>
        <begin position="466"/>
        <end position="484"/>
    </location>
</feature>
<name>A0A7W8E328_9BACT</name>
<dbReference type="PANTHER" id="PTHR47019">
    <property type="entry name" value="LIPID II FLIPPASE MURJ"/>
    <property type="match status" value="1"/>
</dbReference>
<feature type="transmembrane region" description="Helical" evidence="10">
    <location>
        <begin position="26"/>
        <end position="46"/>
    </location>
</feature>
<dbReference type="GO" id="GO:0034204">
    <property type="term" value="P:lipid translocation"/>
    <property type="evidence" value="ECO:0007669"/>
    <property type="project" value="TreeGrafter"/>
</dbReference>
<feature type="transmembrane region" description="Helical" evidence="10">
    <location>
        <begin position="330"/>
        <end position="349"/>
    </location>
</feature>
<dbReference type="GO" id="GO:0008360">
    <property type="term" value="P:regulation of cell shape"/>
    <property type="evidence" value="ECO:0007669"/>
    <property type="project" value="UniProtKB-KW"/>
</dbReference>
<dbReference type="InterPro" id="IPR004268">
    <property type="entry name" value="MurJ"/>
</dbReference>
<comment type="function">
    <text evidence="8">Involved in peptidoglycan biosynthesis. Transports lipid-linked peptidoglycan precursors from the inner to the outer leaflet of the cytoplasmic membrane.</text>
</comment>
<feature type="transmembrane region" description="Helical" evidence="10">
    <location>
        <begin position="369"/>
        <end position="387"/>
    </location>
</feature>
<dbReference type="AlphaFoldDB" id="A0A7W8E328"/>
<feature type="transmembrane region" description="Helical" evidence="10">
    <location>
        <begin position="425"/>
        <end position="446"/>
    </location>
</feature>